<dbReference type="PANTHER" id="PTHR47738">
    <property type="entry name" value="PTS SYSTEM FRUCTOSE-LIKE EIIA COMPONENT-RELATED"/>
    <property type="match status" value="1"/>
</dbReference>
<dbReference type="PROSITE" id="PS51094">
    <property type="entry name" value="PTS_EIIA_TYPE_2"/>
    <property type="match status" value="1"/>
</dbReference>
<dbReference type="PROSITE" id="PS00372">
    <property type="entry name" value="PTS_EIIA_TYPE_2_HIS"/>
    <property type="match status" value="1"/>
</dbReference>
<keyword evidence="2" id="KW-0762">Sugar transport</keyword>
<dbReference type="EMBL" id="JAPFPW010000002">
    <property type="protein sequence ID" value="MCW7752822.1"/>
    <property type="molecule type" value="Genomic_DNA"/>
</dbReference>
<dbReference type="CDD" id="cd00211">
    <property type="entry name" value="PTS_IIA_fru"/>
    <property type="match status" value="1"/>
</dbReference>
<dbReference type="Pfam" id="PF00359">
    <property type="entry name" value="PTS_EIIA_2"/>
    <property type="match status" value="1"/>
</dbReference>
<proteinExistence type="predicted"/>
<evidence type="ECO:0000313" key="2">
    <source>
        <dbReference type="EMBL" id="MCW7752822.1"/>
    </source>
</evidence>
<dbReference type="RefSeq" id="WP_265423684.1">
    <property type="nucleotide sequence ID" value="NZ_JAPFPW010000002.1"/>
</dbReference>
<dbReference type="SUPFAM" id="SSF55804">
    <property type="entry name" value="Phoshotransferase/anion transport protein"/>
    <property type="match status" value="1"/>
</dbReference>
<dbReference type="Proteomes" id="UP001209681">
    <property type="component" value="Unassembled WGS sequence"/>
</dbReference>
<reference evidence="2 3" key="1">
    <citation type="submission" date="2022-11" db="EMBL/GenBank/DDBJ databases">
        <title>Desulfobotulus tamanensis H1 sp. nov. - anaerobic, alkaliphilic, sulphate reducing bacterium isolated from terrestrial mud volcano.</title>
        <authorList>
            <person name="Frolova A."/>
            <person name="Merkel A.Y."/>
            <person name="Slobodkin A.I."/>
        </authorList>
    </citation>
    <scope>NUCLEOTIDE SEQUENCE [LARGE SCALE GENOMIC DNA]</scope>
    <source>
        <strain evidence="2 3">H1</strain>
    </source>
</reference>
<feature type="domain" description="PTS EIIA type-2" evidence="1">
    <location>
        <begin position="5"/>
        <end position="148"/>
    </location>
</feature>
<sequence length="152" mass="16555">MKLLDVLTDQTILTDLQARDKITALSELLAPLCHANTPPREALIEVLLERERLGSTGIGNGIAIPHGKLEGIGDLILIFGKSRRGVSFDAMDNKPVHIFFVILTPAASTGLHLKVLARISRLLRDPAIRDALRRASSADMVRAAIAPMDEDF</sequence>
<dbReference type="InterPro" id="IPR016152">
    <property type="entry name" value="PTrfase/Anion_transptr"/>
</dbReference>
<evidence type="ECO:0000313" key="3">
    <source>
        <dbReference type="Proteomes" id="UP001209681"/>
    </source>
</evidence>
<dbReference type="PANTHER" id="PTHR47738:SF1">
    <property type="entry name" value="NITROGEN REGULATORY PROTEIN"/>
    <property type="match status" value="1"/>
</dbReference>
<organism evidence="2 3">
    <name type="scientific">Desulfobotulus pelophilus</name>
    <dbReference type="NCBI Taxonomy" id="2823377"/>
    <lineage>
        <taxon>Bacteria</taxon>
        <taxon>Pseudomonadati</taxon>
        <taxon>Thermodesulfobacteriota</taxon>
        <taxon>Desulfobacteria</taxon>
        <taxon>Desulfobacterales</taxon>
        <taxon>Desulfobacteraceae</taxon>
        <taxon>Desulfobotulus</taxon>
    </lineage>
</organism>
<dbReference type="InterPro" id="IPR002178">
    <property type="entry name" value="PTS_EIIA_type-2_dom"/>
</dbReference>
<comment type="caution">
    <text evidence="2">The sequence shown here is derived from an EMBL/GenBank/DDBJ whole genome shotgun (WGS) entry which is preliminary data.</text>
</comment>
<dbReference type="Gene3D" id="3.40.930.10">
    <property type="entry name" value="Mannitol-specific EII, Chain A"/>
    <property type="match status" value="1"/>
</dbReference>
<protein>
    <submittedName>
        <fullName evidence="2">PTS sugar transporter subunit IIA</fullName>
    </submittedName>
</protein>
<keyword evidence="2" id="KW-0813">Transport</keyword>
<dbReference type="InterPro" id="IPR051541">
    <property type="entry name" value="PTS_SugarTrans_NitroReg"/>
</dbReference>
<keyword evidence="3" id="KW-1185">Reference proteome</keyword>
<evidence type="ECO:0000259" key="1">
    <source>
        <dbReference type="PROSITE" id="PS51094"/>
    </source>
</evidence>
<gene>
    <name evidence="2" type="ORF">OOT00_02365</name>
</gene>
<accession>A0ABT3N703</accession>
<name>A0ABT3N703_9BACT</name>